<keyword evidence="2" id="KW-1185">Reference proteome</keyword>
<reference evidence="1 2" key="1">
    <citation type="journal article" date="2015" name="Genome Announc.">
        <title>Complete Genome of Geobacter pickeringii G13T, a Metal-Reducing Isolate from Sedimentary Kaolin Deposits.</title>
        <authorList>
            <person name="Badalamenti J.P."/>
            <person name="Bond D.R."/>
        </authorList>
    </citation>
    <scope>NUCLEOTIDE SEQUENCE [LARGE SCALE GENOMIC DNA]</scope>
    <source>
        <strain evidence="1 2">G13</strain>
    </source>
</reference>
<name>A0A0B5BGD0_9BACT</name>
<evidence type="ECO:0000313" key="1">
    <source>
        <dbReference type="EMBL" id="AJE03570.1"/>
    </source>
</evidence>
<organism evidence="1 2">
    <name type="scientific">Geobacter pickeringii</name>
    <dbReference type="NCBI Taxonomy" id="345632"/>
    <lineage>
        <taxon>Bacteria</taxon>
        <taxon>Pseudomonadati</taxon>
        <taxon>Thermodesulfobacteriota</taxon>
        <taxon>Desulfuromonadia</taxon>
        <taxon>Geobacterales</taxon>
        <taxon>Geobacteraceae</taxon>
        <taxon>Geobacter</taxon>
    </lineage>
</organism>
<evidence type="ECO:0000313" key="2">
    <source>
        <dbReference type="Proteomes" id="UP000057609"/>
    </source>
</evidence>
<dbReference type="HOGENOM" id="CLU_2824979_0_0_7"/>
<dbReference type="Proteomes" id="UP000057609">
    <property type="component" value="Chromosome"/>
</dbReference>
<dbReference type="KEGG" id="gpi:GPICK_09575"/>
<dbReference type="AlphaFoldDB" id="A0A0B5BGD0"/>
<protein>
    <submittedName>
        <fullName evidence="1">Uncharacterized protein</fullName>
    </submittedName>
</protein>
<proteinExistence type="predicted"/>
<sequence>MVYGDYIDGVEEEFWKILEYFGRDFVEPKRKGWGTVGYTKMIPWPMQPLELPQQNKAPALTLKTFW</sequence>
<dbReference type="EMBL" id="CP009788">
    <property type="protein sequence ID" value="AJE03570.1"/>
    <property type="molecule type" value="Genomic_DNA"/>
</dbReference>
<accession>A0A0B5BGD0</accession>
<dbReference type="RefSeq" id="WP_039742616.1">
    <property type="nucleotide sequence ID" value="NZ_CP009788.1"/>
</dbReference>
<gene>
    <name evidence="1" type="ORF">GPICK_09575</name>
</gene>